<keyword evidence="2" id="KW-1185">Reference proteome</keyword>
<dbReference type="Proteomes" id="UP001305174">
    <property type="component" value="Segment"/>
</dbReference>
<accession>A0AAX4G6J4</accession>
<sequence length="103" mass="11694">MIALMNYAVPLIVLLGLVAAYATNKVWPVLLAVVISLVYTVAQPTYMPKGTVRPPVIQEFERVERPFVDRALKPMSDEERDARRNEQLKLIEQSIQSKIQKGE</sequence>
<name>A0AAX4G6J4_9CAUD</name>
<evidence type="ECO:0000313" key="1">
    <source>
        <dbReference type="EMBL" id="WOZ57539.1"/>
    </source>
</evidence>
<dbReference type="EMBL" id="OR575930">
    <property type="protein sequence ID" value="WOZ57539.1"/>
    <property type="molecule type" value="Genomic_DNA"/>
</dbReference>
<reference evidence="2" key="1">
    <citation type="submission" date="2024-05" db="EMBL/GenBank/DDBJ databases">
        <authorList>
            <person name="Tikunov A.Y."/>
            <person name="Morozova V.V."/>
            <person name="Kozlova Y.N."/>
            <person name="Tikunova N.V."/>
            <person name="Babkin I.V."/>
        </authorList>
    </citation>
    <scope>NUCLEOTIDE SEQUENCE [LARGE SCALE GENOMIC DNA]</scope>
</reference>
<proteinExistence type="predicted"/>
<organism evidence="1 2">
    <name type="scientific">Pseudomonas phage vB_PseuGesM_254</name>
    <dbReference type="NCBI Taxonomy" id="3092638"/>
    <lineage>
        <taxon>Viruses</taxon>
        <taxon>Duplodnaviria</taxon>
        <taxon>Heunggongvirae</taxon>
        <taxon>Uroviricota</taxon>
        <taxon>Caudoviricetes</taxon>
        <taxon>Vandenendeviridae</taxon>
        <taxon>Chemalvirus</taxon>
        <taxon>Chemalvirus PseuGes254</taxon>
    </lineage>
</organism>
<protein>
    <submittedName>
        <fullName evidence="1">Uncharacterized protein</fullName>
    </submittedName>
</protein>
<evidence type="ECO:0000313" key="2">
    <source>
        <dbReference type="Proteomes" id="UP001305174"/>
    </source>
</evidence>